<dbReference type="InterPro" id="IPR036873">
    <property type="entry name" value="Rhodanese-like_dom_sf"/>
</dbReference>
<dbReference type="AlphaFoldDB" id="A0A5P6PH92"/>
<dbReference type="PROSITE" id="PS50206">
    <property type="entry name" value="RHODANESE_3"/>
    <property type="match status" value="1"/>
</dbReference>
<gene>
    <name evidence="3" type="ORF">F8237_35715</name>
</gene>
<name>A0A5P6PH92_9BRAD</name>
<dbReference type="PANTHER" id="PTHR44086:SF10">
    <property type="entry name" value="THIOSULFATE SULFURTRANSFERASE_RHODANESE-LIKE DOMAIN-CONTAINING PROTEIN 3"/>
    <property type="match status" value="1"/>
</dbReference>
<dbReference type="KEGG" id="bbet:F8237_35715"/>
<proteinExistence type="predicted"/>
<dbReference type="PANTHER" id="PTHR44086">
    <property type="entry name" value="THIOSULFATE SULFURTRANSFERASE RDL2, MITOCHONDRIAL-RELATED"/>
    <property type="match status" value="1"/>
</dbReference>
<dbReference type="InterPro" id="IPR001763">
    <property type="entry name" value="Rhodanese-like_dom"/>
</dbReference>
<organism evidence="3 4">
    <name type="scientific">Bradyrhizobium betae</name>
    <dbReference type="NCBI Taxonomy" id="244734"/>
    <lineage>
        <taxon>Bacteria</taxon>
        <taxon>Pseudomonadati</taxon>
        <taxon>Pseudomonadota</taxon>
        <taxon>Alphaproteobacteria</taxon>
        <taxon>Hyphomicrobiales</taxon>
        <taxon>Nitrobacteraceae</taxon>
        <taxon>Bradyrhizobium</taxon>
    </lineage>
</organism>
<geneLocation type="plasmid" evidence="4">
    <name>pbbpl7hg1</name>
</geneLocation>
<evidence type="ECO:0000313" key="3">
    <source>
        <dbReference type="EMBL" id="QFI77637.1"/>
    </source>
</evidence>
<keyword evidence="3" id="KW-0614">Plasmid</keyword>
<dbReference type="RefSeq" id="WP_100554907.1">
    <property type="nucleotide sequence ID" value="NZ_CP044544.1"/>
</dbReference>
<keyword evidence="1" id="KW-0812">Transmembrane</keyword>
<evidence type="ECO:0000256" key="1">
    <source>
        <dbReference type="SAM" id="Phobius"/>
    </source>
</evidence>
<dbReference type="Proteomes" id="UP000325641">
    <property type="component" value="Plasmid pBbPL7HG1"/>
</dbReference>
<dbReference type="GO" id="GO:0004792">
    <property type="term" value="F:thiosulfate-cyanide sulfurtransferase activity"/>
    <property type="evidence" value="ECO:0007669"/>
    <property type="project" value="TreeGrafter"/>
</dbReference>
<dbReference type="Pfam" id="PF11127">
    <property type="entry name" value="YgaP-like_TM"/>
    <property type="match status" value="1"/>
</dbReference>
<dbReference type="Gene3D" id="3.40.250.10">
    <property type="entry name" value="Rhodanese-like domain"/>
    <property type="match status" value="1"/>
</dbReference>
<feature type="domain" description="Rhodanese" evidence="2">
    <location>
        <begin position="15"/>
        <end position="102"/>
    </location>
</feature>
<feature type="transmembrane region" description="Helical" evidence="1">
    <location>
        <begin position="114"/>
        <end position="132"/>
    </location>
</feature>
<keyword evidence="1" id="KW-1133">Transmembrane helix</keyword>
<feature type="transmembrane region" description="Helical" evidence="1">
    <location>
        <begin position="138"/>
        <end position="163"/>
    </location>
</feature>
<protein>
    <submittedName>
        <fullName evidence="3">DUF2892 domain-containing protein</fullName>
    </submittedName>
</protein>
<dbReference type="SMART" id="SM00450">
    <property type="entry name" value="RHOD"/>
    <property type="match status" value="1"/>
</dbReference>
<reference evidence="4" key="1">
    <citation type="submission" date="2019-10" db="EMBL/GenBank/DDBJ databases">
        <title>Complete Genome Sequence of Bradyrhizobium betae type strain PL7HG1T.</title>
        <authorList>
            <person name="Bromfield E.S.P."/>
            <person name="Cloutier S."/>
        </authorList>
    </citation>
    <scope>NUCLEOTIDE SEQUENCE [LARGE SCALE GENOMIC DNA]</scope>
    <source>
        <strain evidence="4">PL7HG1</strain>
        <plasmid evidence="4">pbbpl7hg1</plasmid>
    </source>
</reference>
<evidence type="ECO:0000313" key="4">
    <source>
        <dbReference type="Proteomes" id="UP000325641"/>
    </source>
</evidence>
<dbReference type="SUPFAM" id="SSF52821">
    <property type="entry name" value="Rhodanese/Cell cycle control phosphatase"/>
    <property type="match status" value="1"/>
</dbReference>
<keyword evidence="1" id="KW-0472">Membrane</keyword>
<dbReference type="InterPro" id="IPR021309">
    <property type="entry name" value="YgaP-like_TM"/>
</dbReference>
<dbReference type="OrthoDB" id="9807812at2"/>
<dbReference type="Pfam" id="PF00581">
    <property type="entry name" value="Rhodanese"/>
    <property type="match status" value="1"/>
</dbReference>
<evidence type="ECO:0000259" key="2">
    <source>
        <dbReference type="PROSITE" id="PS50206"/>
    </source>
</evidence>
<dbReference type="Gene3D" id="6.10.140.1340">
    <property type="match status" value="1"/>
</dbReference>
<sequence>MTTHHDPQEALRLINEEGALLIDVREPDEHARERIPNAKLVPLSRLTVPLDRHEAQLLIFHCRSGSRTGAAAEKLAVAAGGDAHILRGGLNAWKAAGLPVLKDTRRPIEIMRQVQIAAGSLVILGVGLGALLHPGFYALSGFVGAGLVIAGSTGTCVMARILAFAPWNRMAQA</sequence>
<accession>A0A5P6PH92</accession>
<dbReference type="EMBL" id="CP044544">
    <property type="protein sequence ID" value="QFI77637.1"/>
    <property type="molecule type" value="Genomic_DNA"/>
</dbReference>